<dbReference type="PANTHER" id="PTHR46696">
    <property type="entry name" value="P450, PUTATIVE (EUROFUNG)-RELATED"/>
    <property type="match status" value="1"/>
</dbReference>
<evidence type="ECO:0000256" key="3">
    <source>
        <dbReference type="ARBA" id="ARBA00022723"/>
    </source>
</evidence>
<keyword evidence="2 7" id="KW-0349">Heme</keyword>
<evidence type="ECO:0000256" key="5">
    <source>
        <dbReference type="ARBA" id="ARBA00023004"/>
    </source>
</evidence>
<dbReference type="InterPro" id="IPR002397">
    <property type="entry name" value="Cyt_P450_B"/>
</dbReference>
<evidence type="ECO:0000313" key="9">
    <source>
        <dbReference type="Proteomes" id="UP000002791"/>
    </source>
</evidence>
<keyword evidence="6 7" id="KW-0503">Monooxygenase</keyword>
<dbReference type="InterPro" id="IPR001128">
    <property type="entry name" value="Cyt_P450"/>
</dbReference>
<organism evidence="8 9">
    <name type="scientific">Saccharomonospora cyanea NA-134</name>
    <dbReference type="NCBI Taxonomy" id="882082"/>
    <lineage>
        <taxon>Bacteria</taxon>
        <taxon>Bacillati</taxon>
        <taxon>Actinomycetota</taxon>
        <taxon>Actinomycetes</taxon>
        <taxon>Pseudonocardiales</taxon>
        <taxon>Pseudonocardiaceae</taxon>
        <taxon>Saccharomonospora</taxon>
    </lineage>
</organism>
<name>H5XHJ9_9PSEU</name>
<reference evidence="8 9" key="1">
    <citation type="submission" date="2011-11" db="EMBL/GenBank/DDBJ databases">
        <title>The Noncontiguous Finished sequence of Saccharomonospora cyanea NA-134.</title>
        <authorList>
            <consortium name="US DOE Joint Genome Institute"/>
            <person name="Lucas S."/>
            <person name="Han J."/>
            <person name="Lapidus A."/>
            <person name="Cheng J.-F."/>
            <person name="Goodwin L."/>
            <person name="Pitluck S."/>
            <person name="Peters L."/>
            <person name="Ovchinnikova G."/>
            <person name="Lu M."/>
            <person name="Detter J.C."/>
            <person name="Han C."/>
            <person name="Tapia R."/>
            <person name="Land M."/>
            <person name="Hauser L."/>
            <person name="Kyrpides N."/>
            <person name="Ivanova N."/>
            <person name="Pagani I."/>
            <person name="Brambilla E.-M."/>
            <person name="Klenk H.-P."/>
            <person name="Woyke T."/>
        </authorList>
    </citation>
    <scope>NUCLEOTIDE SEQUENCE [LARGE SCALE GENOMIC DNA]</scope>
    <source>
        <strain evidence="8 9">NA-134</strain>
    </source>
</reference>
<dbReference type="Gene3D" id="1.10.630.10">
    <property type="entry name" value="Cytochrome P450"/>
    <property type="match status" value="1"/>
</dbReference>
<dbReference type="PROSITE" id="PS00086">
    <property type="entry name" value="CYTOCHROME_P450"/>
    <property type="match status" value="1"/>
</dbReference>
<keyword evidence="4 7" id="KW-0560">Oxidoreductase</keyword>
<protein>
    <submittedName>
        <fullName evidence="8">Cytochrome P450</fullName>
    </submittedName>
</protein>
<evidence type="ECO:0000256" key="4">
    <source>
        <dbReference type="ARBA" id="ARBA00023002"/>
    </source>
</evidence>
<evidence type="ECO:0000256" key="7">
    <source>
        <dbReference type="RuleBase" id="RU000461"/>
    </source>
</evidence>
<sequence length="407" mass="44792">MTRRDADPAGTTAEHLFHPAVAGDPYPYYARLREAGGAVYSPELDAWLVSTHQDVSAAFRNHDVLSSAPPGGSPDGARFLLNSDPPEHTALRRTVNRFFDAKTVRDLESRVREVTDELVDRLLAASHAGRADLVRDIAGPLPITIIAEMLGVPAERHGDFKRWSDATIGGLDMPPRDIAVATWEMNRFFADTVAARTRTPGEDLISRLTLCEDLTDTERQAFCTLLLIAGNETTTNLITNLCLALLEHPEQAERVRADRTLIGPAVEEALRFDAPVQAVWRLTLAECDIGATRVPEGARVLLLQGSANRDPDRFPDPDRFLPGRSTREHLGFGTGIHFCLGTQLARLEARVVLETLLDRVAELTIAGRVERILPHAPTPRAGGRRPRVRRHPVVRGLHRLPVHAVGS</sequence>
<evidence type="ECO:0000256" key="2">
    <source>
        <dbReference type="ARBA" id="ARBA00022617"/>
    </source>
</evidence>
<evidence type="ECO:0000256" key="6">
    <source>
        <dbReference type="ARBA" id="ARBA00023033"/>
    </source>
</evidence>
<dbReference type="Pfam" id="PF00067">
    <property type="entry name" value="p450"/>
    <property type="match status" value="1"/>
</dbReference>
<accession>H5XHJ9</accession>
<dbReference type="GO" id="GO:0020037">
    <property type="term" value="F:heme binding"/>
    <property type="evidence" value="ECO:0007669"/>
    <property type="project" value="InterPro"/>
</dbReference>
<dbReference type="FunFam" id="1.10.630.10:FF:000018">
    <property type="entry name" value="Cytochrome P450 monooxygenase"/>
    <property type="match status" value="1"/>
</dbReference>
<proteinExistence type="inferred from homology"/>
<dbReference type="PRINTS" id="PR00359">
    <property type="entry name" value="BP450"/>
</dbReference>
<dbReference type="GO" id="GO:0004497">
    <property type="term" value="F:monooxygenase activity"/>
    <property type="evidence" value="ECO:0007669"/>
    <property type="project" value="UniProtKB-KW"/>
</dbReference>
<dbReference type="EMBL" id="CM001440">
    <property type="protein sequence ID" value="EHR61679.1"/>
    <property type="molecule type" value="Genomic_DNA"/>
</dbReference>
<dbReference type="OrthoDB" id="4156795at2"/>
<dbReference type="STRING" id="882082.SaccyDRAFT_2833"/>
<keyword evidence="5 7" id="KW-0408">Iron</keyword>
<dbReference type="InterPro" id="IPR036396">
    <property type="entry name" value="Cyt_P450_sf"/>
</dbReference>
<dbReference type="RefSeq" id="WP_005457000.1">
    <property type="nucleotide sequence ID" value="NZ_CM001440.1"/>
</dbReference>
<dbReference type="GO" id="GO:0005506">
    <property type="term" value="F:iron ion binding"/>
    <property type="evidence" value="ECO:0007669"/>
    <property type="project" value="InterPro"/>
</dbReference>
<dbReference type="SUPFAM" id="SSF48264">
    <property type="entry name" value="Cytochrome P450"/>
    <property type="match status" value="1"/>
</dbReference>
<dbReference type="PANTHER" id="PTHR46696:SF1">
    <property type="entry name" value="CYTOCHROME P450 YJIB-RELATED"/>
    <property type="match status" value="1"/>
</dbReference>
<dbReference type="GO" id="GO:0016705">
    <property type="term" value="F:oxidoreductase activity, acting on paired donors, with incorporation or reduction of molecular oxygen"/>
    <property type="evidence" value="ECO:0007669"/>
    <property type="project" value="InterPro"/>
</dbReference>
<comment type="similarity">
    <text evidence="1 7">Belongs to the cytochrome P450 family.</text>
</comment>
<dbReference type="eggNOG" id="COG2124">
    <property type="taxonomic scope" value="Bacteria"/>
</dbReference>
<dbReference type="HOGENOM" id="CLU_033716_0_2_11"/>
<dbReference type="InterPro" id="IPR017972">
    <property type="entry name" value="Cyt_P450_CS"/>
</dbReference>
<dbReference type="AlphaFoldDB" id="H5XHJ9"/>
<evidence type="ECO:0000313" key="8">
    <source>
        <dbReference type="EMBL" id="EHR61679.1"/>
    </source>
</evidence>
<dbReference type="Proteomes" id="UP000002791">
    <property type="component" value="Chromosome"/>
</dbReference>
<gene>
    <name evidence="8" type="ORF">SaccyDRAFT_2833</name>
</gene>
<keyword evidence="3 7" id="KW-0479">Metal-binding</keyword>
<evidence type="ECO:0000256" key="1">
    <source>
        <dbReference type="ARBA" id="ARBA00010617"/>
    </source>
</evidence>
<keyword evidence="9" id="KW-1185">Reference proteome</keyword>